<dbReference type="InterPro" id="IPR000719">
    <property type="entry name" value="Prot_kinase_dom"/>
</dbReference>
<evidence type="ECO:0000313" key="15">
    <source>
        <dbReference type="EMBL" id="KAK4280310.1"/>
    </source>
</evidence>
<dbReference type="FunFam" id="1.10.510.10:FF:000252">
    <property type="entry name" value="Receptor-like protein kinase FERONIA"/>
    <property type="match status" value="1"/>
</dbReference>
<evidence type="ECO:0000256" key="13">
    <source>
        <dbReference type="SAM" id="Phobius"/>
    </source>
</evidence>
<feature type="binding site" evidence="12">
    <location>
        <position position="357"/>
    </location>
    <ligand>
        <name>ATP</name>
        <dbReference type="ChEBI" id="CHEBI:30616"/>
    </ligand>
</feature>
<keyword evidence="4 13" id="KW-0812">Transmembrane</keyword>
<evidence type="ECO:0000256" key="6">
    <source>
        <dbReference type="ARBA" id="ARBA00022741"/>
    </source>
</evidence>
<comment type="caution">
    <text evidence="15">The sequence shown here is derived from an EMBL/GenBank/DDBJ whole genome shotgun (WGS) entry which is preliminary data.</text>
</comment>
<keyword evidence="16" id="KW-1185">Reference proteome</keyword>
<dbReference type="GO" id="GO:0004714">
    <property type="term" value="F:transmembrane receptor protein tyrosine kinase activity"/>
    <property type="evidence" value="ECO:0007669"/>
    <property type="project" value="InterPro"/>
</dbReference>
<dbReference type="SMART" id="SM00220">
    <property type="entry name" value="S_TKc"/>
    <property type="match status" value="1"/>
</dbReference>
<evidence type="ECO:0000256" key="3">
    <source>
        <dbReference type="ARBA" id="ARBA00022679"/>
    </source>
</evidence>
<keyword evidence="7" id="KW-0418">Kinase</keyword>
<evidence type="ECO:0000256" key="8">
    <source>
        <dbReference type="ARBA" id="ARBA00022840"/>
    </source>
</evidence>
<evidence type="ECO:0000259" key="14">
    <source>
        <dbReference type="PROSITE" id="PS50011"/>
    </source>
</evidence>
<keyword evidence="10 13" id="KW-0472">Membrane</keyword>
<evidence type="ECO:0000256" key="4">
    <source>
        <dbReference type="ARBA" id="ARBA00022692"/>
    </source>
</evidence>
<feature type="domain" description="Protein kinase" evidence="14">
    <location>
        <begin position="328"/>
        <end position="606"/>
    </location>
</feature>
<dbReference type="FunFam" id="3.30.200.20:FF:000645">
    <property type="entry name" value="Receptor-like protein kinase FERONIA"/>
    <property type="match status" value="1"/>
</dbReference>
<keyword evidence="5" id="KW-0732">Signal</keyword>
<dbReference type="Gene3D" id="2.60.120.430">
    <property type="entry name" value="Galactose-binding lectin"/>
    <property type="match status" value="1"/>
</dbReference>
<dbReference type="Gene3D" id="3.30.200.20">
    <property type="entry name" value="Phosphorylase Kinase, domain 1"/>
    <property type="match status" value="1"/>
</dbReference>
<dbReference type="EMBL" id="JAWXYG010000002">
    <property type="protein sequence ID" value="KAK4280310.1"/>
    <property type="molecule type" value="Genomic_DNA"/>
</dbReference>
<evidence type="ECO:0000256" key="1">
    <source>
        <dbReference type="ARBA" id="ARBA00004479"/>
    </source>
</evidence>
<dbReference type="Gene3D" id="1.10.510.10">
    <property type="entry name" value="Transferase(Phosphotransferase) domain 1"/>
    <property type="match status" value="1"/>
</dbReference>
<dbReference type="InterPro" id="IPR045272">
    <property type="entry name" value="ANXUR1/2-like"/>
</dbReference>
<dbReference type="Proteomes" id="UP001293593">
    <property type="component" value="Unassembled WGS sequence"/>
</dbReference>
<evidence type="ECO:0000256" key="9">
    <source>
        <dbReference type="ARBA" id="ARBA00022989"/>
    </source>
</evidence>
<proteinExistence type="predicted"/>
<dbReference type="Pfam" id="PF12819">
    <property type="entry name" value="Malectin_like"/>
    <property type="match status" value="1"/>
</dbReference>
<evidence type="ECO:0000256" key="2">
    <source>
        <dbReference type="ARBA" id="ARBA00022527"/>
    </source>
</evidence>
<name>A0AAE1TE02_9FABA</name>
<dbReference type="GO" id="GO:0005524">
    <property type="term" value="F:ATP binding"/>
    <property type="evidence" value="ECO:0007669"/>
    <property type="project" value="UniProtKB-UniRule"/>
</dbReference>
<keyword evidence="8 12" id="KW-0067">ATP-binding</keyword>
<dbReference type="InterPro" id="IPR008271">
    <property type="entry name" value="Ser/Thr_kinase_AS"/>
</dbReference>
<evidence type="ECO:0000256" key="12">
    <source>
        <dbReference type="PROSITE-ProRule" id="PRU10141"/>
    </source>
</evidence>
<dbReference type="InterPro" id="IPR011009">
    <property type="entry name" value="Kinase-like_dom_sf"/>
</dbReference>
<dbReference type="InterPro" id="IPR001245">
    <property type="entry name" value="Ser-Thr/Tyr_kinase_cat_dom"/>
</dbReference>
<evidence type="ECO:0000256" key="10">
    <source>
        <dbReference type="ARBA" id="ARBA00023136"/>
    </source>
</evidence>
<accession>A0AAE1TE02</accession>
<evidence type="ECO:0000256" key="11">
    <source>
        <dbReference type="ARBA" id="ARBA00023180"/>
    </source>
</evidence>
<evidence type="ECO:0000256" key="7">
    <source>
        <dbReference type="ARBA" id="ARBA00022777"/>
    </source>
</evidence>
<dbReference type="PANTHER" id="PTHR27003">
    <property type="entry name" value="OS07G0166700 PROTEIN"/>
    <property type="match status" value="1"/>
</dbReference>
<feature type="transmembrane region" description="Helical" evidence="13">
    <location>
        <begin position="253"/>
        <end position="277"/>
    </location>
</feature>
<sequence>MPTFLYYTNPDNLLGMFLEGGTQQYVVNNYSALETVYRINVGGRQIPPEEDTGMFRNWDQDNSYLESGERPQSIPVAFGSSLNLTYRDDQNYFAPDAVYKTARNYGMNEKSKFNATWEFEVDSVFYYMVRLHFCEFDEQIEKAGGRAFQIFINDALVESMADVMLWTQNQRLVPVHRDYAVSMLINGSLNKLNLSIKLQPYPTRNNTYRDVLLNGIEILKISDFRDNLGGSNPNQPPSSSSFPRASGQKPQKIRVISIVVGSTSGFILLSLLVLLTYCRLARPAINKGNSKWGPKSVSTSKTNKSSLLQSDLCRCFSISEVRAATNNFDDGLIIGVGGFGNVYKGQIDHCSVLVAIKHLKKGSQQGVKEFETEIEMLSQLRHHHLVSLIGYCNDDNEMILVYEFMARGTFRDHLYDSQNQPLTWNQRLEICLGAARGLHYLHTGAKHAIIHRDVKSTNILIDENWMAKISDFGLSKIGPAGITRSDINISTLVKGSIGYLDPEYYTLQILTDKSDVYSFGVVLLEALCGRPPILRAVERERQNLVEWFRRCVDENEIYETVDPILRESMTPECLEVYTEIALKCLANNGNERPSMGDVMLSLESLLGMLNKAEKTKLGWTLDEQLTIEGEDQESGFKLGCKST</sequence>
<dbReference type="GO" id="GO:0009506">
    <property type="term" value="C:plasmodesma"/>
    <property type="evidence" value="ECO:0007669"/>
    <property type="project" value="TreeGrafter"/>
</dbReference>
<keyword evidence="11" id="KW-0325">Glycoprotein</keyword>
<reference evidence="15" key="1">
    <citation type="submission" date="2023-10" db="EMBL/GenBank/DDBJ databases">
        <title>Chromosome-level genome of the transformable northern wattle, Acacia crassicarpa.</title>
        <authorList>
            <person name="Massaro I."/>
            <person name="Sinha N.R."/>
            <person name="Poethig S."/>
            <person name="Leichty A.R."/>
        </authorList>
    </citation>
    <scope>NUCLEOTIDE SEQUENCE</scope>
    <source>
        <strain evidence="15">Acra3RX</strain>
        <tissue evidence="15">Leaf</tissue>
    </source>
</reference>
<dbReference type="PROSITE" id="PS00107">
    <property type="entry name" value="PROTEIN_KINASE_ATP"/>
    <property type="match status" value="1"/>
</dbReference>
<dbReference type="InterPro" id="IPR017441">
    <property type="entry name" value="Protein_kinase_ATP_BS"/>
</dbReference>
<dbReference type="FunFam" id="2.60.120.430:FF:000007">
    <property type="entry name" value="FERONIA receptor-like kinase"/>
    <property type="match status" value="1"/>
</dbReference>
<protein>
    <recommendedName>
        <fullName evidence="14">Protein kinase domain-containing protein</fullName>
    </recommendedName>
</protein>
<evidence type="ECO:0000313" key="16">
    <source>
        <dbReference type="Proteomes" id="UP001293593"/>
    </source>
</evidence>
<comment type="subcellular location">
    <subcellularLocation>
        <location evidence="1">Membrane</location>
        <topology evidence="1">Single-pass type I membrane protein</topology>
    </subcellularLocation>
</comment>
<keyword evidence="6 12" id="KW-0547">Nucleotide-binding</keyword>
<dbReference type="PANTHER" id="PTHR27003:SF460">
    <property type="entry name" value="RECEPTOR-LIKE PROTEIN KINASE FERONIA"/>
    <property type="match status" value="1"/>
</dbReference>
<dbReference type="Pfam" id="PF07714">
    <property type="entry name" value="PK_Tyr_Ser-Thr"/>
    <property type="match status" value="1"/>
</dbReference>
<dbReference type="PROSITE" id="PS00108">
    <property type="entry name" value="PROTEIN_KINASE_ST"/>
    <property type="match status" value="1"/>
</dbReference>
<organism evidence="15 16">
    <name type="scientific">Acacia crassicarpa</name>
    <name type="common">northern wattle</name>
    <dbReference type="NCBI Taxonomy" id="499986"/>
    <lineage>
        <taxon>Eukaryota</taxon>
        <taxon>Viridiplantae</taxon>
        <taxon>Streptophyta</taxon>
        <taxon>Embryophyta</taxon>
        <taxon>Tracheophyta</taxon>
        <taxon>Spermatophyta</taxon>
        <taxon>Magnoliopsida</taxon>
        <taxon>eudicotyledons</taxon>
        <taxon>Gunneridae</taxon>
        <taxon>Pentapetalae</taxon>
        <taxon>rosids</taxon>
        <taxon>fabids</taxon>
        <taxon>Fabales</taxon>
        <taxon>Fabaceae</taxon>
        <taxon>Caesalpinioideae</taxon>
        <taxon>mimosoid clade</taxon>
        <taxon>Acacieae</taxon>
        <taxon>Acacia</taxon>
    </lineage>
</organism>
<dbReference type="GO" id="GO:0005886">
    <property type="term" value="C:plasma membrane"/>
    <property type="evidence" value="ECO:0007669"/>
    <property type="project" value="TreeGrafter"/>
</dbReference>
<dbReference type="PROSITE" id="PS50011">
    <property type="entry name" value="PROTEIN_KINASE_DOM"/>
    <property type="match status" value="1"/>
</dbReference>
<dbReference type="InterPro" id="IPR024788">
    <property type="entry name" value="Malectin-like_Carb-bd_dom"/>
</dbReference>
<gene>
    <name evidence="15" type="ORF">QN277_011949</name>
</gene>
<keyword evidence="2" id="KW-0723">Serine/threonine-protein kinase</keyword>
<dbReference type="SUPFAM" id="SSF56112">
    <property type="entry name" value="Protein kinase-like (PK-like)"/>
    <property type="match status" value="1"/>
</dbReference>
<dbReference type="AlphaFoldDB" id="A0AAE1TE02"/>
<keyword evidence="9 13" id="KW-1133">Transmembrane helix</keyword>
<keyword evidence="3" id="KW-0808">Transferase</keyword>
<evidence type="ECO:0000256" key="5">
    <source>
        <dbReference type="ARBA" id="ARBA00022729"/>
    </source>
</evidence>
<dbReference type="CDD" id="cd14066">
    <property type="entry name" value="STKc_IRAK"/>
    <property type="match status" value="1"/>
</dbReference>
<dbReference type="GO" id="GO:0004674">
    <property type="term" value="F:protein serine/threonine kinase activity"/>
    <property type="evidence" value="ECO:0007669"/>
    <property type="project" value="UniProtKB-KW"/>
</dbReference>